<accession>A0ABS4TWK9</accession>
<keyword evidence="2" id="KW-0560">Oxidoreductase</keyword>
<name>A0ABS4TWK9_9PSEU</name>
<dbReference type="InterPro" id="IPR008254">
    <property type="entry name" value="Flavodoxin/NO_synth"/>
</dbReference>
<dbReference type="Gene3D" id="3.40.50.360">
    <property type="match status" value="1"/>
</dbReference>
<evidence type="ECO:0000313" key="3">
    <source>
        <dbReference type="Proteomes" id="UP001519332"/>
    </source>
</evidence>
<dbReference type="EMBL" id="JAGINW010000001">
    <property type="protein sequence ID" value="MBP2328785.1"/>
    <property type="molecule type" value="Genomic_DNA"/>
</dbReference>
<evidence type="ECO:0000259" key="1">
    <source>
        <dbReference type="PROSITE" id="PS50902"/>
    </source>
</evidence>
<reference evidence="2 3" key="1">
    <citation type="submission" date="2021-03" db="EMBL/GenBank/DDBJ databases">
        <title>Sequencing the genomes of 1000 actinobacteria strains.</title>
        <authorList>
            <person name="Klenk H.-P."/>
        </authorList>
    </citation>
    <scope>NUCLEOTIDE SEQUENCE [LARGE SCALE GENOMIC DNA]</scope>
    <source>
        <strain evidence="2 3">DSM 46670</strain>
    </source>
</reference>
<evidence type="ECO:0000313" key="2">
    <source>
        <dbReference type="EMBL" id="MBP2328785.1"/>
    </source>
</evidence>
<protein>
    <submittedName>
        <fullName evidence="2">Menaquinone-dependent protoporphyrinogen oxidase</fullName>
        <ecNumber evidence="2">1.3.5.3</ecNumber>
    </submittedName>
</protein>
<dbReference type="InterPro" id="IPR029039">
    <property type="entry name" value="Flavoprotein-like_sf"/>
</dbReference>
<dbReference type="Pfam" id="PF12724">
    <property type="entry name" value="Flavodoxin_5"/>
    <property type="match status" value="1"/>
</dbReference>
<dbReference type="EC" id="1.3.5.3" evidence="2"/>
<dbReference type="InterPro" id="IPR052200">
    <property type="entry name" value="Protoporphyrinogen_IX_DH"/>
</dbReference>
<comment type="caution">
    <text evidence="2">The sequence shown here is derived from an EMBL/GenBank/DDBJ whole genome shotgun (WGS) entry which is preliminary data.</text>
</comment>
<keyword evidence="3" id="KW-1185">Reference proteome</keyword>
<gene>
    <name evidence="2" type="ORF">JOF56_009170</name>
</gene>
<dbReference type="GO" id="GO:0016491">
    <property type="term" value="F:oxidoreductase activity"/>
    <property type="evidence" value="ECO:0007669"/>
    <property type="project" value="UniProtKB-KW"/>
</dbReference>
<proteinExistence type="predicted"/>
<dbReference type="PANTHER" id="PTHR38030:SF2">
    <property type="entry name" value="PROTOPORPHYRINOGEN IX DEHYDROGENASE [QUINONE]"/>
    <property type="match status" value="1"/>
</dbReference>
<sequence length="172" mass="18807">MSRVLVAYATKMGATKGIADAIGDTIRAAGDEVTVLPANEVTDVGYYDAVVLGSALYAARWRPDAVQFLRRFRADLANRHVWLFHSGPLGETVGKPQKTPSAVRRMASTIGAAEPTTFAGRLEPETAQGFMARRMAKGSLAGDFRDWDQIRTWAAEIARSLHEEDIHAPHQD</sequence>
<dbReference type="Proteomes" id="UP001519332">
    <property type="component" value="Unassembled WGS sequence"/>
</dbReference>
<dbReference type="SUPFAM" id="SSF52218">
    <property type="entry name" value="Flavoproteins"/>
    <property type="match status" value="1"/>
</dbReference>
<dbReference type="InterPro" id="IPR026816">
    <property type="entry name" value="Flavodoxin_dom"/>
</dbReference>
<dbReference type="PROSITE" id="PS50902">
    <property type="entry name" value="FLAVODOXIN_LIKE"/>
    <property type="match status" value="1"/>
</dbReference>
<dbReference type="PANTHER" id="PTHR38030">
    <property type="entry name" value="PROTOPORPHYRINOGEN IX DEHYDROGENASE [MENAQUINONE]"/>
    <property type="match status" value="1"/>
</dbReference>
<feature type="domain" description="Flavodoxin-like" evidence="1">
    <location>
        <begin position="4"/>
        <end position="158"/>
    </location>
</feature>
<organism evidence="2 3">
    <name type="scientific">Kibdelosporangium banguiense</name>
    <dbReference type="NCBI Taxonomy" id="1365924"/>
    <lineage>
        <taxon>Bacteria</taxon>
        <taxon>Bacillati</taxon>
        <taxon>Actinomycetota</taxon>
        <taxon>Actinomycetes</taxon>
        <taxon>Pseudonocardiales</taxon>
        <taxon>Pseudonocardiaceae</taxon>
        <taxon>Kibdelosporangium</taxon>
    </lineage>
</organism>
<dbReference type="RefSeq" id="WP_209645708.1">
    <property type="nucleotide sequence ID" value="NZ_JAGINW010000001.1"/>
</dbReference>